<dbReference type="RefSeq" id="WP_157333549.1">
    <property type="nucleotide sequence ID" value="NZ_RHLK01000002.1"/>
</dbReference>
<evidence type="ECO:0000256" key="6">
    <source>
        <dbReference type="ARBA" id="ARBA00015850"/>
    </source>
</evidence>
<evidence type="ECO:0000256" key="4">
    <source>
        <dbReference type="ARBA" id="ARBA00010561"/>
    </source>
</evidence>
<comment type="pathway">
    <text evidence="3 19">Cofactor biosynthesis; adenosylcobalamin biosynthesis; adenosylcobalamin from cob(II)yrinate a,c-diamide: step 7/7.</text>
</comment>
<evidence type="ECO:0000256" key="15">
    <source>
        <dbReference type="ARBA" id="ARBA00032605"/>
    </source>
</evidence>
<evidence type="ECO:0000256" key="11">
    <source>
        <dbReference type="ARBA" id="ARBA00022842"/>
    </source>
</evidence>
<dbReference type="PANTHER" id="PTHR34148:SF1">
    <property type="entry name" value="ADENOSYLCOBINAMIDE-GDP RIBAZOLETRANSFERASE"/>
    <property type="match status" value="1"/>
</dbReference>
<evidence type="ECO:0000313" key="20">
    <source>
        <dbReference type="EMBL" id="MVO98961.1"/>
    </source>
</evidence>
<dbReference type="GO" id="GO:0008818">
    <property type="term" value="F:cobalamin 5'-phosphate synthase activity"/>
    <property type="evidence" value="ECO:0007669"/>
    <property type="project" value="UniProtKB-UniRule"/>
</dbReference>
<comment type="catalytic activity">
    <reaction evidence="17 19">
        <text>alpha-ribazole + adenosylcob(III)inamide-GDP = adenosylcob(III)alamin + GMP + H(+)</text>
        <dbReference type="Rhea" id="RHEA:16049"/>
        <dbReference type="ChEBI" id="CHEBI:10329"/>
        <dbReference type="ChEBI" id="CHEBI:15378"/>
        <dbReference type="ChEBI" id="CHEBI:18408"/>
        <dbReference type="ChEBI" id="CHEBI:58115"/>
        <dbReference type="ChEBI" id="CHEBI:60487"/>
        <dbReference type="EC" id="2.7.8.26"/>
    </reaction>
</comment>
<evidence type="ECO:0000256" key="10">
    <source>
        <dbReference type="ARBA" id="ARBA00022692"/>
    </source>
</evidence>
<evidence type="ECO:0000256" key="12">
    <source>
        <dbReference type="ARBA" id="ARBA00022989"/>
    </source>
</evidence>
<feature type="transmembrane region" description="Helical" evidence="19">
    <location>
        <begin position="117"/>
        <end position="140"/>
    </location>
</feature>
<comment type="catalytic activity">
    <reaction evidence="18 19">
        <text>alpha-ribazole 5'-phosphate + adenosylcob(III)inamide-GDP = adenosylcob(III)alamin 5'-phosphate + GMP + H(+)</text>
        <dbReference type="Rhea" id="RHEA:23560"/>
        <dbReference type="ChEBI" id="CHEBI:15378"/>
        <dbReference type="ChEBI" id="CHEBI:57918"/>
        <dbReference type="ChEBI" id="CHEBI:58115"/>
        <dbReference type="ChEBI" id="CHEBI:60487"/>
        <dbReference type="ChEBI" id="CHEBI:60493"/>
        <dbReference type="EC" id="2.7.8.26"/>
    </reaction>
</comment>
<evidence type="ECO:0000256" key="19">
    <source>
        <dbReference type="HAMAP-Rule" id="MF_00719"/>
    </source>
</evidence>
<keyword evidence="8 19" id="KW-0169">Cobalamin biosynthesis</keyword>
<evidence type="ECO:0000256" key="3">
    <source>
        <dbReference type="ARBA" id="ARBA00004663"/>
    </source>
</evidence>
<evidence type="ECO:0000256" key="9">
    <source>
        <dbReference type="ARBA" id="ARBA00022679"/>
    </source>
</evidence>
<dbReference type="GO" id="GO:0009236">
    <property type="term" value="P:cobalamin biosynthetic process"/>
    <property type="evidence" value="ECO:0007669"/>
    <property type="project" value="UniProtKB-UniRule"/>
</dbReference>
<keyword evidence="9 19" id="KW-0808">Transferase</keyword>
<gene>
    <name evidence="19 20" type="primary">cobS</name>
    <name evidence="20" type="ORF">EDM21_05400</name>
</gene>
<name>A0A7X3FFY0_9BACL</name>
<dbReference type="GO" id="GO:0005886">
    <property type="term" value="C:plasma membrane"/>
    <property type="evidence" value="ECO:0007669"/>
    <property type="project" value="UniProtKB-SubCell"/>
</dbReference>
<feature type="transmembrane region" description="Helical" evidence="19">
    <location>
        <begin position="147"/>
        <end position="169"/>
    </location>
</feature>
<feature type="transmembrane region" description="Helical" evidence="19">
    <location>
        <begin position="189"/>
        <end position="211"/>
    </location>
</feature>
<evidence type="ECO:0000256" key="17">
    <source>
        <dbReference type="ARBA" id="ARBA00048623"/>
    </source>
</evidence>
<feature type="transmembrane region" description="Helical" evidence="19">
    <location>
        <begin position="70"/>
        <end position="89"/>
    </location>
</feature>
<proteinExistence type="inferred from homology"/>
<dbReference type="Proteomes" id="UP000490800">
    <property type="component" value="Unassembled WGS sequence"/>
</dbReference>
<dbReference type="HAMAP" id="MF_00719">
    <property type="entry name" value="CobS"/>
    <property type="match status" value="1"/>
</dbReference>
<keyword evidence="13 19" id="KW-0472">Membrane</keyword>
<accession>A0A7X3FFY0</accession>
<comment type="subcellular location">
    <subcellularLocation>
        <location evidence="2 19">Cell membrane</location>
        <topology evidence="2 19">Multi-pass membrane protein</topology>
    </subcellularLocation>
</comment>
<evidence type="ECO:0000256" key="16">
    <source>
        <dbReference type="ARBA" id="ARBA00032853"/>
    </source>
</evidence>
<sequence length="288" mass="30850">MRTLGTELKSWLLGLTAALQFLTRLPVPVQIEWTPAVLRRSLAFYPLVGALLGYVLLGSAWLLGIVLPELPASVLLLCIWIGLTGALHLDGLMDTADGVLSHRPRERMLEIMKDSRVGAMGVIVCVLVILLKWSALYTILHSSGKAACALLVLVPVWSRAFMTAAVAFWPYARREGGMGGFFSGGKKPFAAAAAAFAFGISLAVLGIFQLLGRQIPYDVLWGTSLGIVWQVILTAVVLLSLTFAAGWVLASMIARKLGGLTGDTYGALNELLETVLLLAIAALVQFGF</sequence>
<dbReference type="NCBIfam" id="TIGR00317">
    <property type="entry name" value="cobS"/>
    <property type="match status" value="1"/>
</dbReference>
<dbReference type="EC" id="2.7.8.26" evidence="5 19"/>
<evidence type="ECO:0000256" key="7">
    <source>
        <dbReference type="ARBA" id="ARBA00022475"/>
    </source>
</evidence>
<evidence type="ECO:0000313" key="21">
    <source>
        <dbReference type="Proteomes" id="UP000490800"/>
    </source>
</evidence>
<organism evidence="20 21">
    <name type="scientific">Paenibacillus lutrae</name>
    <dbReference type="NCBI Taxonomy" id="2078573"/>
    <lineage>
        <taxon>Bacteria</taxon>
        <taxon>Bacillati</taxon>
        <taxon>Bacillota</taxon>
        <taxon>Bacilli</taxon>
        <taxon>Bacillales</taxon>
        <taxon>Paenibacillaceae</taxon>
        <taxon>Paenibacillus</taxon>
    </lineage>
</organism>
<dbReference type="Pfam" id="PF02654">
    <property type="entry name" value="CobS"/>
    <property type="match status" value="1"/>
</dbReference>
<dbReference type="AlphaFoldDB" id="A0A7X3FFY0"/>
<keyword evidence="7 19" id="KW-1003">Cell membrane</keyword>
<keyword evidence="12 19" id="KW-1133">Transmembrane helix</keyword>
<comment type="caution">
    <text evidence="20">The sequence shown here is derived from an EMBL/GenBank/DDBJ whole genome shotgun (WGS) entry which is preliminary data.</text>
</comment>
<comment type="cofactor">
    <cofactor evidence="1 19">
        <name>Mg(2+)</name>
        <dbReference type="ChEBI" id="CHEBI:18420"/>
    </cofactor>
</comment>
<evidence type="ECO:0000256" key="8">
    <source>
        <dbReference type="ARBA" id="ARBA00022573"/>
    </source>
</evidence>
<keyword evidence="10 19" id="KW-0812">Transmembrane</keyword>
<protein>
    <recommendedName>
        <fullName evidence="6 19">Adenosylcobinamide-GDP ribazoletransferase</fullName>
        <ecNumber evidence="5 19">2.7.8.26</ecNumber>
    </recommendedName>
    <alternativeName>
        <fullName evidence="16 19">Cobalamin synthase</fullName>
    </alternativeName>
    <alternativeName>
        <fullName evidence="15 19">Cobalamin-5'-phosphate synthase</fullName>
    </alternativeName>
</protein>
<dbReference type="InterPro" id="IPR003805">
    <property type="entry name" value="CobS"/>
</dbReference>
<feature type="transmembrane region" description="Helical" evidence="19">
    <location>
        <begin position="231"/>
        <end position="254"/>
    </location>
</feature>
<keyword evidence="11 19" id="KW-0460">Magnesium</keyword>
<keyword evidence="21" id="KW-1185">Reference proteome</keyword>
<evidence type="ECO:0000256" key="13">
    <source>
        <dbReference type="ARBA" id="ARBA00023136"/>
    </source>
</evidence>
<evidence type="ECO:0000256" key="5">
    <source>
        <dbReference type="ARBA" id="ARBA00013200"/>
    </source>
</evidence>
<dbReference type="UniPathway" id="UPA00148">
    <property type="reaction ID" value="UER00238"/>
</dbReference>
<evidence type="ECO:0000256" key="1">
    <source>
        <dbReference type="ARBA" id="ARBA00001946"/>
    </source>
</evidence>
<feature type="transmembrane region" description="Helical" evidence="19">
    <location>
        <begin position="42"/>
        <end position="63"/>
    </location>
</feature>
<dbReference type="EMBL" id="RHLK01000002">
    <property type="protein sequence ID" value="MVO98961.1"/>
    <property type="molecule type" value="Genomic_DNA"/>
</dbReference>
<comment type="similarity">
    <text evidence="4 19">Belongs to the CobS family.</text>
</comment>
<evidence type="ECO:0000256" key="18">
    <source>
        <dbReference type="ARBA" id="ARBA00049504"/>
    </source>
</evidence>
<evidence type="ECO:0000256" key="14">
    <source>
        <dbReference type="ARBA" id="ARBA00025228"/>
    </source>
</evidence>
<evidence type="ECO:0000256" key="2">
    <source>
        <dbReference type="ARBA" id="ARBA00004651"/>
    </source>
</evidence>
<dbReference type="PANTHER" id="PTHR34148">
    <property type="entry name" value="ADENOSYLCOBINAMIDE-GDP RIBAZOLETRANSFERASE"/>
    <property type="match status" value="1"/>
</dbReference>
<dbReference type="OrthoDB" id="9794626at2"/>
<comment type="function">
    <text evidence="14 19">Joins adenosylcobinamide-GDP and alpha-ribazole to generate adenosylcobalamin (Ado-cobalamin). Also synthesizes adenosylcobalamin 5'-phosphate from adenosylcobinamide-GDP and alpha-ribazole 5'-phosphate.</text>
</comment>
<dbReference type="GO" id="GO:0051073">
    <property type="term" value="F:adenosylcobinamide-GDP ribazoletransferase activity"/>
    <property type="evidence" value="ECO:0007669"/>
    <property type="project" value="UniProtKB-UniRule"/>
</dbReference>
<reference evidence="20 21" key="1">
    <citation type="journal article" date="2019" name="Microorganisms">
        <title>Paenibacillus lutrae sp. nov., A Chitinolytic Species Isolated from A River Otter in Castril Natural Park, Granada, Spain.</title>
        <authorList>
            <person name="Rodriguez M."/>
            <person name="Reina J.C."/>
            <person name="Bejar V."/>
            <person name="Llamas I."/>
        </authorList>
    </citation>
    <scope>NUCLEOTIDE SEQUENCE [LARGE SCALE GENOMIC DNA]</scope>
    <source>
        <strain evidence="20 21">N10</strain>
    </source>
</reference>